<dbReference type="Pfam" id="PF07960">
    <property type="entry name" value="CBP4"/>
    <property type="match status" value="1"/>
</dbReference>
<keyword evidence="14" id="KW-1185">Reference proteome</keyword>
<keyword evidence="3 11" id="KW-0812">Transmembrane</keyword>
<evidence type="ECO:0000313" key="13">
    <source>
        <dbReference type="EMBL" id="EGS22961.1"/>
    </source>
</evidence>
<dbReference type="GO" id="GO:0005743">
    <property type="term" value="C:mitochondrial inner membrane"/>
    <property type="evidence" value="ECO:0007669"/>
    <property type="project" value="UniProtKB-SubCell"/>
</dbReference>
<dbReference type="InterPro" id="IPR012420">
    <property type="entry name" value="Cbp4"/>
</dbReference>
<dbReference type="OrthoDB" id="5576752at2759"/>
<dbReference type="eggNOG" id="ENOG502S2G8">
    <property type="taxonomic scope" value="Eukaryota"/>
</dbReference>
<feature type="region of interest" description="Disordered" evidence="12">
    <location>
        <begin position="106"/>
        <end position="126"/>
    </location>
</feature>
<dbReference type="EMBL" id="GL988039">
    <property type="protein sequence ID" value="EGS22961.1"/>
    <property type="molecule type" value="Genomic_DNA"/>
</dbReference>
<dbReference type="GeneID" id="18255478"/>
<keyword evidence="4 11" id="KW-0999">Mitochondrion inner membrane</keyword>
<evidence type="ECO:0000256" key="7">
    <source>
        <dbReference type="ARBA" id="ARBA00023136"/>
    </source>
</evidence>
<dbReference type="PANTHER" id="PTHR28202:SF1">
    <property type="entry name" value="ASSEMBLY FACTOR CBP4"/>
    <property type="match status" value="1"/>
</dbReference>
<reference evidence="13 14" key="1">
    <citation type="journal article" date="2011" name="Cell">
        <title>Insight into structure and assembly of the nuclear pore complex by utilizing the genome of a eukaryotic thermophile.</title>
        <authorList>
            <person name="Amlacher S."/>
            <person name="Sarges P."/>
            <person name="Flemming D."/>
            <person name="van Noort V."/>
            <person name="Kunze R."/>
            <person name="Devos D.P."/>
            <person name="Arumugam M."/>
            <person name="Bork P."/>
            <person name="Hurt E."/>
        </authorList>
    </citation>
    <scope>NUCLEOTIDE SEQUENCE [LARGE SCALE GENOMIC DNA]</scope>
    <source>
        <strain evidence="14">DSM 1495 / CBS 144.50 / IMI 039719</strain>
    </source>
</reference>
<evidence type="ECO:0000256" key="9">
    <source>
        <dbReference type="ARBA" id="ARBA00025413"/>
    </source>
</evidence>
<comment type="subcellular location">
    <subcellularLocation>
        <location evidence="1 11">Mitochondrion inner membrane</location>
        <topology evidence="1 11">Single-pass membrane protein</topology>
    </subcellularLocation>
</comment>
<dbReference type="PANTHER" id="PTHR28202">
    <property type="entry name" value="ASSEMBLY FACTOR CBP4"/>
    <property type="match status" value="1"/>
</dbReference>
<dbReference type="KEGG" id="cthr:CTHT_0014400"/>
<evidence type="ECO:0000256" key="5">
    <source>
        <dbReference type="ARBA" id="ARBA00022989"/>
    </source>
</evidence>
<dbReference type="GO" id="GO:0034551">
    <property type="term" value="P:mitochondrial respiratory chain complex III assembly"/>
    <property type="evidence" value="ECO:0007669"/>
    <property type="project" value="TreeGrafter"/>
</dbReference>
<organism evidence="14">
    <name type="scientific">Chaetomium thermophilum (strain DSM 1495 / CBS 144.50 / IMI 039719)</name>
    <name type="common">Thermochaetoides thermophila</name>
    <dbReference type="NCBI Taxonomy" id="759272"/>
    <lineage>
        <taxon>Eukaryota</taxon>
        <taxon>Fungi</taxon>
        <taxon>Dikarya</taxon>
        <taxon>Ascomycota</taxon>
        <taxon>Pezizomycotina</taxon>
        <taxon>Sordariomycetes</taxon>
        <taxon>Sordariomycetidae</taxon>
        <taxon>Sordariales</taxon>
        <taxon>Chaetomiaceae</taxon>
        <taxon>Thermochaetoides</taxon>
    </lineage>
</organism>
<evidence type="ECO:0000256" key="2">
    <source>
        <dbReference type="ARBA" id="ARBA00006780"/>
    </source>
</evidence>
<evidence type="ECO:0000256" key="1">
    <source>
        <dbReference type="ARBA" id="ARBA00004434"/>
    </source>
</evidence>
<keyword evidence="6 11" id="KW-0496">Mitochondrion</keyword>
<name>G0S1Q1_CHATD</name>
<gene>
    <name evidence="13" type="ORF">CTHT_0014400</name>
</gene>
<evidence type="ECO:0000256" key="11">
    <source>
        <dbReference type="RuleBase" id="RU368005"/>
    </source>
</evidence>
<comment type="function">
    <text evidence="9 11">Essential for the assembly of ubiquinol-cytochrome c reductase. It has a direct effect on the correct occurrence of the Rieske protein, core 4, core 5 and apocytochrome b.</text>
</comment>
<dbReference type="AlphaFoldDB" id="G0S1Q1"/>
<feature type="compositionally biased region" description="Polar residues" evidence="12">
    <location>
        <begin position="117"/>
        <end position="126"/>
    </location>
</feature>
<dbReference type="Proteomes" id="UP000008066">
    <property type="component" value="Unassembled WGS sequence"/>
</dbReference>
<dbReference type="OMA" id="DKPIWVV"/>
<evidence type="ECO:0000256" key="12">
    <source>
        <dbReference type="SAM" id="MobiDB-lite"/>
    </source>
</evidence>
<evidence type="ECO:0000313" key="14">
    <source>
        <dbReference type="Proteomes" id="UP000008066"/>
    </source>
</evidence>
<evidence type="ECO:0000256" key="6">
    <source>
        <dbReference type="ARBA" id="ARBA00023128"/>
    </source>
</evidence>
<evidence type="ECO:0000256" key="10">
    <source>
        <dbReference type="ARBA" id="ARBA00031521"/>
    </source>
</evidence>
<evidence type="ECO:0000256" key="3">
    <source>
        <dbReference type="ARBA" id="ARBA00022692"/>
    </source>
</evidence>
<keyword evidence="8 11" id="KW-0143">Chaperone</keyword>
<dbReference type="RefSeq" id="XP_006691953.1">
    <property type="nucleotide sequence ID" value="XM_006691890.1"/>
</dbReference>
<keyword evidence="5 11" id="KW-1133">Transmembrane helix</keyword>
<evidence type="ECO:0000256" key="4">
    <source>
        <dbReference type="ARBA" id="ARBA00022792"/>
    </source>
</evidence>
<keyword evidence="7 11" id="KW-0472">Membrane</keyword>
<feature type="transmembrane region" description="Helical" evidence="11">
    <location>
        <begin position="6"/>
        <end position="32"/>
    </location>
</feature>
<sequence length="126" mass="14526">MAKKPFNWWLWTKMAVVGTAIIIGGPAFVRYVQPTDEELFQRYNPELQKRSLERRYERQKEFDDFVTKLKEYSKSDKPTEAEKEQARNASVAEALKMAEEIKARKEAIRREAGLPAQSGSSEAGSR</sequence>
<accession>G0S1Q1</accession>
<comment type="similarity">
    <text evidence="2 11">Belongs to the CBP4 family.</text>
</comment>
<proteinExistence type="inferred from homology"/>
<protein>
    <recommendedName>
        <fullName evidence="10 11">Cytochrome b mRNA-processing protein 4</fullName>
    </recommendedName>
</protein>
<evidence type="ECO:0000256" key="8">
    <source>
        <dbReference type="ARBA" id="ARBA00023186"/>
    </source>
</evidence>
<dbReference type="HOGENOM" id="CLU_136894_1_1_1"/>